<evidence type="ECO:0000313" key="1">
    <source>
        <dbReference type="EMBL" id="GAH21189.1"/>
    </source>
</evidence>
<dbReference type="AlphaFoldDB" id="X1EVJ0"/>
<feature type="non-terminal residue" evidence="1">
    <location>
        <position position="1"/>
    </location>
</feature>
<accession>X1EVJ0</accession>
<comment type="caution">
    <text evidence="1">The sequence shown here is derived from an EMBL/GenBank/DDBJ whole genome shotgun (WGS) entry which is preliminary data.</text>
</comment>
<gene>
    <name evidence="1" type="ORF">S01H4_66193</name>
</gene>
<feature type="non-terminal residue" evidence="1">
    <location>
        <position position="83"/>
    </location>
</feature>
<dbReference type="EMBL" id="BART01040855">
    <property type="protein sequence ID" value="GAH21189.1"/>
    <property type="molecule type" value="Genomic_DNA"/>
</dbReference>
<organism evidence="1">
    <name type="scientific">marine sediment metagenome</name>
    <dbReference type="NCBI Taxonomy" id="412755"/>
    <lineage>
        <taxon>unclassified sequences</taxon>
        <taxon>metagenomes</taxon>
        <taxon>ecological metagenomes</taxon>
    </lineage>
</organism>
<sequence length="83" mass="10168">VVRDMESSREWGLITYRKRIILWNVEERIRTVFVSELDRFFPLSNKKIIPRDSSWSTTYEDIQAGNPYPLWKHPENNIHKNYW</sequence>
<name>X1EVJ0_9ZZZZ</name>
<proteinExistence type="predicted"/>
<protein>
    <submittedName>
        <fullName evidence="1">Uncharacterized protein</fullName>
    </submittedName>
</protein>
<reference evidence="1" key="1">
    <citation type="journal article" date="2014" name="Front. Microbiol.">
        <title>High frequency of phylogenetically diverse reductive dehalogenase-homologous genes in deep subseafloor sedimentary metagenomes.</title>
        <authorList>
            <person name="Kawai M."/>
            <person name="Futagami T."/>
            <person name="Toyoda A."/>
            <person name="Takaki Y."/>
            <person name="Nishi S."/>
            <person name="Hori S."/>
            <person name="Arai W."/>
            <person name="Tsubouchi T."/>
            <person name="Morono Y."/>
            <person name="Uchiyama I."/>
            <person name="Ito T."/>
            <person name="Fujiyama A."/>
            <person name="Inagaki F."/>
            <person name="Takami H."/>
        </authorList>
    </citation>
    <scope>NUCLEOTIDE SEQUENCE</scope>
    <source>
        <strain evidence="1">Expedition CK06-06</strain>
    </source>
</reference>